<dbReference type="InterPro" id="IPR049730">
    <property type="entry name" value="SNF2/RAD54-like_C"/>
</dbReference>
<dbReference type="RefSeq" id="XP_014149705.1">
    <property type="nucleotide sequence ID" value="XM_014294230.1"/>
</dbReference>
<sequence>ERKFNYARLDGSTSQQKRVAILESFSSEKGNIPGSPDVLIMSLRAGGVGLNLTEANHVFILDQWWNYYLELQCMDRVHRIGQKR</sequence>
<protein>
    <recommendedName>
        <fullName evidence="4">Helicase C-terminal domain-containing protein</fullName>
    </recommendedName>
</protein>
<evidence type="ECO:0000256" key="2">
    <source>
        <dbReference type="ARBA" id="ARBA00022801"/>
    </source>
</evidence>
<dbReference type="SMART" id="SM00490">
    <property type="entry name" value="HELICc"/>
    <property type="match status" value="1"/>
</dbReference>
<dbReference type="GO" id="GO:0006281">
    <property type="term" value="P:DNA repair"/>
    <property type="evidence" value="ECO:0007669"/>
    <property type="project" value="TreeGrafter"/>
</dbReference>
<accession>A0A0L0FID8</accession>
<dbReference type="InterPro" id="IPR027417">
    <property type="entry name" value="P-loop_NTPase"/>
</dbReference>
<dbReference type="InterPro" id="IPR050628">
    <property type="entry name" value="SNF2_RAD54_helicase_TF"/>
</dbReference>
<feature type="domain" description="Helicase C-terminal" evidence="4">
    <location>
        <begin position="1"/>
        <end position="84"/>
    </location>
</feature>
<dbReference type="InterPro" id="IPR001650">
    <property type="entry name" value="Helicase_C-like"/>
</dbReference>
<dbReference type="PROSITE" id="PS51194">
    <property type="entry name" value="HELICASE_CTER"/>
    <property type="match status" value="1"/>
</dbReference>
<dbReference type="GO" id="GO:0008094">
    <property type="term" value="F:ATP-dependent activity, acting on DNA"/>
    <property type="evidence" value="ECO:0007669"/>
    <property type="project" value="TreeGrafter"/>
</dbReference>
<evidence type="ECO:0000313" key="5">
    <source>
        <dbReference type="EMBL" id="KNC75803.1"/>
    </source>
</evidence>
<keyword evidence="2" id="KW-0378">Hydrolase</keyword>
<evidence type="ECO:0000313" key="6">
    <source>
        <dbReference type="Proteomes" id="UP000054560"/>
    </source>
</evidence>
<proteinExistence type="predicted"/>
<evidence type="ECO:0000259" key="4">
    <source>
        <dbReference type="PROSITE" id="PS51194"/>
    </source>
</evidence>
<keyword evidence="1" id="KW-0547">Nucleotide-binding</keyword>
<dbReference type="SUPFAM" id="SSF52540">
    <property type="entry name" value="P-loop containing nucleoside triphosphate hydrolases"/>
    <property type="match status" value="1"/>
</dbReference>
<evidence type="ECO:0000256" key="3">
    <source>
        <dbReference type="ARBA" id="ARBA00022840"/>
    </source>
</evidence>
<organism evidence="5 6">
    <name type="scientific">Sphaeroforma arctica JP610</name>
    <dbReference type="NCBI Taxonomy" id="667725"/>
    <lineage>
        <taxon>Eukaryota</taxon>
        <taxon>Ichthyosporea</taxon>
        <taxon>Ichthyophonida</taxon>
        <taxon>Sphaeroforma</taxon>
    </lineage>
</organism>
<dbReference type="Proteomes" id="UP000054560">
    <property type="component" value="Unassembled WGS sequence"/>
</dbReference>
<dbReference type="CDD" id="cd18793">
    <property type="entry name" value="SF2_C_SNF"/>
    <property type="match status" value="1"/>
</dbReference>
<keyword evidence="6" id="KW-1185">Reference proteome</keyword>
<dbReference type="AlphaFoldDB" id="A0A0L0FID8"/>
<dbReference type="Pfam" id="PF00271">
    <property type="entry name" value="Helicase_C"/>
    <property type="match status" value="1"/>
</dbReference>
<dbReference type="STRING" id="667725.A0A0L0FID8"/>
<dbReference type="OrthoDB" id="448448at2759"/>
<dbReference type="PANTHER" id="PTHR45626">
    <property type="entry name" value="TRANSCRIPTION TERMINATION FACTOR 2-RELATED"/>
    <property type="match status" value="1"/>
</dbReference>
<dbReference type="Gene3D" id="3.40.50.300">
    <property type="entry name" value="P-loop containing nucleotide triphosphate hydrolases"/>
    <property type="match status" value="1"/>
</dbReference>
<gene>
    <name evidence="5" type="ORF">SARC_11679</name>
</gene>
<dbReference type="GeneID" id="25912183"/>
<dbReference type="GO" id="GO:0005524">
    <property type="term" value="F:ATP binding"/>
    <property type="evidence" value="ECO:0007669"/>
    <property type="project" value="UniProtKB-KW"/>
</dbReference>
<reference evidence="5 6" key="1">
    <citation type="submission" date="2011-02" db="EMBL/GenBank/DDBJ databases">
        <title>The Genome Sequence of Sphaeroforma arctica JP610.</title>
        <authorList>
            <consortium name="The Broad Institute Genome Sequencing Platform"/>
            <person name="Russ C."/>
            <person name="Cuomo C."/>
            <person name="Young S.K."/>
            <person name="Zeng Q."/>
            <person name="Gargeya S."/>
            <person name="Alvarado L."/>
            <person name="Berlin A."/>
            <person name="Chapman S.B."/>
            <person name="Chen Z."/>
            <person name="Freedman E."/>
            <person name="Gellesch M."/>
            <person name="Goldberg J."/>
            <person name="Griggs A."/>
            <person name="Gujja S."/>
            <person name="Heilman E."/>
            <person name="Heiman D."/>
            <person name="Howarth C."/>
            <person name="Mehta T."/>
            <person name="Neiman D."/>
            <person name="Pearson M."/>
            <person name="Roberts A."/>
            <person name="Saif S."/>
            <person name="Shea T."/>
            <person name="Shenoy N."/>
            <person name="Sisk P."/>
            <person name="Stolte C."/>
            <person name="Sykes S."/>
            <person name="White J."/>
            <person name="Yandava C."/>
            <person name="Burger G."/>
            <person name="Gray M.W."/>
            <person name="Holland P.W.H."/>
            <person name="King N."/>
            <person name="Lang F.B.F."/>
            <person name="Roger A.J."/>
            <person name="Ruiz-Trillo I."/>
            <person name="Haas B."/>
            <person name="Nusbaum C."/>
            <person name="Birren B."/>
        </authorList>
    </citation>
    <scope>NUCLEOTIDE SEQUENCE [LARGE SCALE GENOMIC DNA]</scope>
    <source>
        <strain evidence="5 6">JP610</strain>
    </source>
</reference>
<keyword evidence="3" id="KW-0067">ATP-binding</keyword>
<feature type="non-terminal residue" evidence="5">
    <location>
        <position position="1"/>
    </location>
</feature>
<name>A0A0L0FID8_9EUKA</name>
<evidence type="ECO:0000256" key="1">
    <source>
        <dbReference type="ARBA" id="ARBA00022741"/>
    </source>
</evidence>
<dbReference type="GO" id="GO:0005634">
    <property type="term" value="C:nucleus"/>
    <property type="evidence" value="ECO:0007669"/>
    <property type="project" value="TreeGrafter"/>
</dbReference>
<dbReference type="EMBL" id="KQ243414">
    <property type="protein sequence ID" value="KNC75803.1"/>
    <property type="molecule type" value="Genomic_DNA"/>
</dbReference>
<dbReference type="eggNOG" id="KOG1001">
    <property type="taxonomic scope" value="Eukaryota"/>
</dbReference>
<feature type="non-terminal residue" evidence="5">
    <location>
        <position position="84"/>
    </location>
</feature>
<dbReference type="GO" id="GO:0016787">
    <property type="term" value="F:hydrolase activity"/>
    <property type="evidence" value="ECO:0007669"/>
    <property type="project" value="UniProtKB-KW"/>
</dbReference>